<accession>A0ABP0Z757</accession>
<sequence length="67" mass="7700">PLWRWKVGLLDLCGSILVEVVEEVRSNAQLKPNEPNLNLKLNLNEIPYTINRTPRLVTCSNKLMSRV</sequence>
<gene>
    <name evidence="2" type="ORF">CITCOLO1_LOCUS20146</name>
</gene>
<feature type="signal peptide" evidence="1">
    <location>
        <begin position="1"/>
        <end position="18"/>
    </location>
</feature>
<name>A0ABP0Z757_9ROSI</name>
<protein>
    <submittedName>
        <fullName evidence="2">Uncharacterized protein</fullName>
    </submittedName>
</protein>
<feature type="chain" id="PRO_5045233884" evidence="1">
    <location>
        <begin position="19"/>
        <end position="67"/>
    </location>
</feature>
<keyword evidence="1" id="KW-0732">Signal</keyword>
<keyword evidence="3" id="KW-1185">Reference proteome</keyword>
<dbReference type="EMBL" id="OZ021742">
    <property type="protein sequence ID" value="CAK9327758.1"/>
    <property type="molecule type" value="Genomic_DNA"/>
</dbReference>
<reference evidence="2 3" key="1">
    <citation type="submission" date="2024-03" db="EMBL/GenBank/DDBJ databases">
        <authorList>
            <person name="Gkanogiannis A."/>
            <person name="Becerra Lopez-Lavalle L."/>
        </authorList>
    </citation>
    <scope>NUCLEOTIDE SEQUENCE [LARGE SCALE GENOMIC DNA]</scope>
</reference>
<proteinExistence type="predicted"/>
<evidence type="ECO:0000256" key="1">
    <source>
        <dbReference type="SAM" id="SignalP"/>
    </source>
</evidence>
<feature type="non-terminal residue" evidence="2">
    <location>
        <position position="1"/>
    </location>
</feature>
<dbReference type="Proteomes" id="UP001642487">
    <property type="component" value="Chromosome 8"/>
</dbReference>
<evidence type="ECO:0000313" key="2">
    <source>
        <dbReference type="EMBL" id="CAK9327758.1"/>
    </source>
</evidence>
<evidence type="ECO:0000313" key="3">
    <source>
        <dbReference type="Proteomes" id="UP001642487"/>
    </source>
</evidence>
<feature type="non-terminal residue" evidence="2">
    <location>
        <position position="67"/>
    </location>
</feature>
<organism evidence="2 3">
    <name type="scientific">Citrullus colocynthis</name>
    <name type="common">colocynth</name>
    <dbReference type="NCBI Taxonomy" id="252529"/>
    <lineage>
        <taxon>Eukaryota</taxon>
        <taxon>Viridiplantae</taxon>
        <taxon>Streptophyta</taxon>
        <taxon>Embryophyta</taxon>
        <taxon>Tracheophyta</taxon>
        <taxon>Spermatophyta</taxon>
        <taxon>Magnoliopsida</taxon>
        <taxon>eudicotyledons</taxon>
        <taxon>Gunneridae</taxon>
        <taxon>Pentapetalae</taxon>
        <taxon>rosids</taxon>
        <taxon>fabids</taxon>
        <taxon>Cucurbitales</taxon>
        <taxon>Cucurbitaceae</taxon>
        <taxon>Benincaseae</taxon>
        <taxon>Citrullus</taxon>
    </lineage>
</organism>